<proteinExistence type="predicted"/>
<comment type="caution">
    <text evidence="2">The sequence shown here is derived from an EMBL/GenBank/DDBJ whole genome shotgun (WGS) entry which is preliminary data.</text>
</comment>
<evidence type="ECO:0000313" key="2">
    <source>
        <dbReference type="EMBL" id="RDB30149.1"/>
    </source>
</evidence>
<feature type="compositionally biased region" description="Low complexity" evidence="1">
    <location>
        <begin position="297"/>
        <end position="306"/>
    </location>
</feature>
<evidence type="ECO:0000256" key="1">
    <source>
        <dbReference type="SAM" id="MobiDB-lite"/>
    </source>
</evidence>
<dbReference type="InParanoid" id="A0A369K6A7"/>
<keyword evidence="3" id="KW-1185">Reference proteome</keyword>
<dbReference type="Proteomes" id="UP000076154">
    <property type="component" value="Unassembled WGS sequence"/>
</dbReference>
<dbReference type="OrthoDB" id="3070904at2759"/>
<evidence type="ECO:0000313" key="3">
    <source>
        <dbReference type="Proteomes" id="UP000076154"/>
    </source>
</evidence>
<accession>A0A369K6A7</accession>
<feature type="compositionally biased region" description="Low complexity" evidence="1">
    <location>
        <begin position="139"/>
        <end position="151"/>
    </location>
</feature>
<organism evidence="2 3">
    <name type="scientific">Hypsizygus marmoreus</name>
    <name type="common">White beech mushroom</name>
    <name type="synonym">Agaricus marmoreus</name>
    <dbReference type="NCBI Taxonomy" id="39966"/>
    <lineage>
        <taxon>Eukaryota</taxon>
        <taxon>Fungi</taxon>
        <taxon>Dikarya</taxon>
        <taxon>Basidiomycota</taxon>
        <taxon>Agaricomycotina</taxon>
        <taxon>Agaricomycetes</taxon>
        <taxon>Agaricomycetidae</taxon>
        <taxon>Agaricales</taxon>
        <taxon>Tricholomatineae</taxon>
        <taxon>Lyophyllaceae</taxon>
        <taxon>Hypsizygus</taxon>
    </lineage>
</organism>
<protein>
    <submittedName>
        <fullName evidence="2">Uncharacterized protein</fullName>
    </submittedName>
</protein>
<reference evidence="2" key="1">
    <citation type="submission" date="2018-04" db="EMBL/GenBank/DDBJ databases">
        <title>Whole genome sequencing of Hypsizygus marmoreus.</title>
        <authorList>
            <person name="Choi I.-G."/>
            <person name="Min B."/>
            <person name="Kim J.-G."/>
            <person name="Kim S."/>
            <person name="Oh Y.-L."/>
            <person name="Kong W.-S."/>
            <person name="Park H."/>
            <person name="Jeong J."/>
            <person name="Song E.-S."/>
        </authorList>
    </citation>
    <scope>NUCLEOTIDE SEQUENCE [LARGE SCALE GENOMIC DNA]</scope>
    <source>
        <strain evidence="2">51987-8</strain>
    </source>
</reference>
<dbReference type="EMBL" id="LUEZ02000007">
    <property type="protein sequence ID" value="RDB30149.1"/>
    <property type="molecule type" value="Genomic_DNA"/>
</dbReference>
<feature type="region of interest" description="Disordered" evidence="1">
    <location>
        <begin position="103"/>
        <end position="375"/>
    </location>
</feature>
<sequence>MDTYDVAASLSPVLWNIAAAHPVAVPLPRPLPPLSLALPPLSPALPPLSPAPSHPRTLTSALVNITTLVMFGRTGASLWGDKSRFGKTSGLAKRDQQLFAPAPNEPFAHVSSPLSQLPPPSYSLLPGKPKPASTAKPRSSAQKPASKQAPKPKSKSEEDVDEDEVEDKGSSGKQKGRTRGARKTKEDVEEGTGTARGRKRGAKCTEEEVEEEKGDGKGTGTAKGKGKARGTKKTSVQCVREDAEAESAGVPTALSHSERVLEASGISVAPPEHVHTISDTLPPPPEHITKGRVRHGAPATAAAAATGVIAGSDSESEEKSEKNSKSSSDNESDSGVSASDNIAVRAMNISKSDGAGFTHGDPDSSDVETDDANAHDVEMTHAADVDEVKTSAGSFEDADTDMVDTIGNSIDNALIADTLNSASTQVIAGSLESGAQSSSDDENKDVDMTP</sequence>
<dbReference type="AlphaFoldDB" id="A0A369K6A7"/>
<gene>
    <name evidence="2" type="ORF">Hypma_012336</name>
</gene>
<name>A0A369K6A7_HYPMA</name>
<feature type="region of interest" description="Disordered" evidence="1">
    <location>
        <begin position="430"/>
        <end position="450"/>
    </location>
</feature>